<organism evidence="1 2">
    <name type="scientific">Staurois parvus</name>
    <dbReference type="NCBI Taxonomy" id="386267"/>
    <lineage>
        <taxon>Eukaryota</taxon>
        <taxon>Metazoa</taxon>
        <taxon>Chordata</taxon>
        <taxon>Craniata</taxon>
        <taxon>Vertebrata</taxon>
        <taxon>Euteleostomi</taxon>
        <taxon>Amphibia</taxon>
        <taxon>Batrachia</taxon>
        <taxon>Anura</taxon>
        <taxon>Neobatrachia</taxon>
        <taxon>Ranoidea</taxon>
        <taxon>Ranidae</taxon>
        <taxon>Staurois</taxon>
    </lineage>
</organism>
<protein>
    <recommendedName>
        <fullName evidence="3">Secreted protein</fullName>
    </recommendedName>
</protein>
<sequence length="56" mass="5905">MQLPGPQVSLWVPVTPPIAAVLPSASLCPCATFRSPHTAGVVQFFDIGCWQNTGLP</sequence>
<evidence type="ECO:0000313" key="1">
    <source>
        <dbReference type="EMBL" id="CAI9547592.1"/>
    </source>
</evidence>
<name>A0ABN9BJP2_9NEOB</name>
<proteinExistence type="predicted"/>
<reference evidence="1" key="1">
    <citation type="submission" date="2023-05" db="EMBL/GenBank/DDBJ databases">
        <authorList>
            <person name="Stuckert A."/>
        </authorList>
    </citation>
    <scope>NUCLEOTIDE SEQUENCE</scope>
</reference>
<dbReference type="EMBL" id="CATNWA010004361">
    <property type="protein sequence ID" value="CAI9547592.1"/>
    <property type="molecule type" value="Genomic_DNA"/>
</dbReference>
<comment type="caution">
    <text evidence="1">The sequence shown here is derived from an EMBL/GenBank/DDBJ whole genome shotgun (WGS) entry which is preliminary data.</text>
</comment>
<dbReference type="Proteomes" id="UP001162483">
    <property type="component" value="Unassembled WGS sequence"/>
</dbReference>
<gene>
    <name evidence="1" type="ORF">SPARVUS_LOCUS3020610</name>
</gene>
<keyword evidence="2" id="KW-1185">Reference proteome</keyword>
<evidence type="ECO:0008006" key="3">
    <source>
        <dbReference type="Google" id="ProtNLM"/>
    </source>
</evidence>
<evidence type="ECO:0000313" key="2">
    <source>
        <dbReference type="Proteomes" id="UP001162483"/>
    </source>
</evidence>
<accession>A0ABN9BJP2</accession>